<organism evidence="2">
    <name type="scientific">uncultured Caudovirales phage</name>
    <dbReference type="NCBI Taxonomy" id="2100421"/>
    <lineage>
        <taxon>Viruses</taxon>
        <taxon>Duplodnaviria</taxon>
        <taxon>Heunggongvirae</taxon>
        <taxon>Uroviricota</taxon>
        <taxon>Caudoviricetes</taxon>
        <taxon>Peduoviridae</taxon>
        <taxon>Maltschvirus</taxon>
        <taxon>Maltschvirus maltsch</taxon>
    </lineage>
</organism>
<accession>A0A6J5PIL4</accession>
<feature type="region of interest" description="Disordered" evidence="1">
    <location>
        <begin position="1"/>
        <end position="22"/>
    </location>
</feature>
<sequence>MRNIEGDRRARSLQLNPRPSSVNSKWKIAIAPPLSDIEHVRMERLQNFADNKARTSK</sequence>
<feature type="compositionally biased region" description="Polar residues" evidence="1">
    <location>
        <begin position="13"/>
        <end position="22"/>
    </location>
</feature>
<feature type="compositionally biased region" description="Basic and acidic residues" evidence="1">
    <location>
        <begin position="1"/>
        <end position="10"/>
    </location>
</feature>
<dbReference type="EMBL" id="LR796837">
    <property type="protein sequence ID" value="CAB4169261.1"/>
    <property type="molecule type" value="Genomic_DNA"/>
</dbReference>
<name>A0A6J5PIL4_9CAUD</name>
<protein>
    <submittedName>
        <fullName evidence="2">Uncharacterized protein</fullName>
    </submittedName>
</protein>
<proteinExistence type="predicted"/>
<evidence type="ECO:0000313" key="2">
    <source>
        <dbReference type="EMBL" id="CAB4169261.1"/>
    </source>
</evidence>
<evidence type="ECO:0000256" key="1">
    <source>
        <dbReference type="SAM" id="MobiDB-lite"/>
    </source>
</evidence>
<gene>
    <name evidence="3" type="ORF">UFOVP1516_57</name>
    <name evidence="2" type="ORF">UFOVP887_78</name>
</gene>
<dbReference type="EMBL" id="LR798364">
    <property type="protein sequence ID" value="CAB5226916.1"/>
    <property type="molecule type" value="Genomic_DNA"/>
</dbReference>
<evidence type="ECO:0000313" key="3">
    <source>
        <dbReference type="EMBL" id="CAB5226916.1"/>
    </source>
</evidence>
<reference evidence="2" key="1">
    <citation type="submission" date="2020-05" db="EMBL/GenBank/DDBJ databases">
        <authorList>
            <person name="Chiriac C."/>
            <person name="Salcher M."/>
            <person name="Ghai R."/>
            <person name="Kavagutti S V."/>
        </authorList>
    </citation>
    <scope>NUCLEOTIDE SEQUENCE</scope>
</reference>